<proteinExistence type="predicted"/>
<dbReference type="Proteomes" id="UP001240984">
    <property type="component" value="Unassembled WGS sequence"/>
</dbReference>
<protein>
    <submittedName>
        <fullName evidence="2">Uncharacterized protein</fullName>
    </submittedName>
</protein>
<name>A0ABT9MLV3_9ACTN</name>
<feature type="region of interest" description="Disordered" evidence="1">
    <location>
        <begin position="1"/>
        <end position="51"/>
    </location>
</feature>
<sequence>MARAYPTAGRGAAIMPSPATVAAPRPASRRQRDDDDGSATYRDPDDGGFAR</sequence>
<gene>
    <name evidence="2" type="ORF">J2S43_000914</name>
</gene>
<evidence type="ECO:0000313" key="3">
    <source>
        <dbReference type="Proteomes" id="UP001240984"/>
    </source>
</evidence>
<dbReference type="RefSeq" id="WP_306827294.1">
    <property type="nucleotide sequence ID" value="NZ_JAUSRA010000001.1"/>
</dbReference>
<evidence type="ECO:0000313" key="2">
    <source>
        <dbReference type="EMBL" id="MDP9792402.1"/>
    </source>
</evidence>
<keyword evidence="3" id="KW-1185">Reference proteome</keyword>
<evidence type="ECO:0000256" key="1">
    <source>
        <dbReference type="SAM" id="MobiDB-lite"/>
    </source>
</evidence>
<reference evidence="2 3" key="1">
    <citation type="submission" date="2023-07" db="EMBL/GenBank/DDBJ databases">
        <title>Sequencing the genomes of 1000 actinobacteria strains.</title>
        <authorList>
            <person name="Klenk H.-P."/>
        </authorList>
    </citation>
    <scope>NUCLEOTIDE SEQUENCE [LARGE SCALE GENOMIC DNA]</scope>
    <source>
        <strain evidence="2 3">DSM 44710</strain>
    </source>
</reference>
<accession>A0ABT9MLV3</accession>
<comment type="caution">
    <text evidence="2">The sequence shown here is derived from an EMBL/GenBank/DDBJ whole genome shotgun (WGS) entry which is preliminary data.</text>
</comment>
<dbReference type="EMBL" id="JAUSRA010000001">
    <property type="protein sequence ID" value="MDP9792402.1"/>
    <property type="molecule type" value="Genomic_DNA"/>
</dbReference>
<organism evidence="2 3">
    <name type="scientific">Catenuloplanes nepalensis</name>
    <dbReference type="NCBI Taxonomy" id="587533"/>
    <lineage>
        <taxon>Bacteria</taxon>
        <taxon>Bacillati</taxon>
        <taxon>Actinomycetota</taxon>
        <taxon>Actinomycetes</taxon>
        <taxon>Micromonosporales</taxon>
        <taxon>Micromonosporaceae</taxon>
        <taxon>Catenuloplanes</taxon>
    </lineage>
</organism>